<dbReference type="AlphaFoldDB" id="A0A0F9D406"/>
<reference evidence="1" key="1">
    <citation type="journal article" date="2015" name="Nature">
        <title>Complex archaea that bridge the gap between prokaryotes and eukaryotes.</title>
        <authorList>
            <person name="Spang A."/>
            <person name="Saw J.H."/>
            <person name="Jorgensen S.L."/>
            <person name="Zaremba-Niedzwiedzka K."/>
            <person name="Martijn J."/>
            <person name="Lind A.E."/>
            <person name="van Eijk R."/>
            <person name="Schleper C."/>
            <person name="Guy L."/>
            <person name="Ettema T.J."/>
        </authorList>
    </citation>
    <scope>NUCLEOTIDE SEQUENCE</scope>
</reference>
<gene>
    <name evidence="1" type="ORF">LCGC14_2247080</name>
</gene>
<organism evidence="1">
    <name type="scientific">marine sediment metagenome</name>
    <dbReference type="NCBI Taxonomy" id="412755"/>
    <lineage>
        <taxon>unclassified sequences</taxon>
        <taxon>metagenomes</taxon>
        <taxon>ecological metagenomes</taxon>
    </lineage>
</organism>
<evidence type="ECO:0000313" key="1">
    <source>
        <dbReference type="EMBL" id="KKL56274.1"/>
    </source>
</evidence>
<name>A0A0F9D406_9ZZZZ</name>
<accession>A0A0F9D406</accession>
<feature type="non-terminal residue" evidence="1">
    <location>
        <position position="27"/>
    </location>
</feature>
<dbReference type="EMBL" id="LAZR01030551">
    <property type="protein sequence ID" value="KKL56274.1"/>
    <property type="molecule type" value="Genomic_DNA"/>
</dbReference>
<comment type="caution">
    <text evidence="1">The sequence shown here is derived from an EMBL/GenBank/DDBJ whole genome shotgun (WGS) entry which is preliminary data.</text>
</comment>
<sequence length="27" mass="3306">MNYNIREIEAKREEFIIRQILIILSTV</sequence>
<protein>
    <submittedName>
        <fullName evidence="1">Uncharacterized protein</fullName>
    </submittedName>
</protein>
<proteinExistence type="predicted"/>